<dbReference type="PANTHER" id="PTHR10309:SF0">
    <property type="entry name" value="MANNOSE-6-PHOSPHATE ISOMERASE"/>
    <property type="match status" value="1"/>
</dbReference>
<dbReference type="InterPro" id="IPR001250">
    <property type="entry name" value="Man6P_Isoase-1"/>
</dbReference>
<evidence type="ECO:0000256" key="2">
    <source>
        <dbReference type="ARBA" id="ARBA00001947"/>
    </source>
</evidence>
<gene>
    <name evidence="9" type="primary">manA</name>
    <name evidence="9" type="ORF">ACFO0K_14140</name>
</gene>
<protein>
    <recommendedName>
        <fullName evidence="4">mannose-6-phosphate isomerase</fullName>
        <ecNumber evidence="4">5.3.1.8</ecNumber>
    </recommendedName>
</protein>
<keyword evidence="10" id="KW-1185">Reference proteome</keyword>
<dbReference type="PROSITE" id="PS00965">
    <property type="entry name" value="PMI_I_1"/>
    <property type="match status" value="1"/>
</dbReference>
<dbReference type="PRINTS" id="PR00714">
    <property type="entry name" value="MAN6PISMRASE"/>
</dbReference>
<name>A0ABV8Y292_9MICC</name>
<sequence>MYLLHTAIRDYAWGSATLLAELQGRTPTGRPEAEMWMGAHPGAPAGAVPASDPGSAPVPLDELLASDPETLLGEAARYGRLPFLVKLLAAGRPLSIQAHPALEQARAGFAAEEAADVPVSAPHRNYRDDNHKPEMLVALTPFAALCGFRSAQDAGTSFSRLAQVLGENMEDHDAGSVGLADAAPGAPGVSGAACASPASTSDVSVTQTVAGYADLLLHGGGEPDRDGLDGGGGPALERVFADLLDPAGDWSSGTWVAAVVAALKKAPRALDEDLNLSTAVGIAEHYPVDPGVLVSILLNRVDLASGQAIHLPAGNVHAYLHGLGVEVMAASDNVLRGGLTPKHVDVPELRRIVAFESVPVPYCAPLSKGDGHLVFRPPFDEFQVERLDLPAADGTNLTARGPVLAVCTAGRVRVEAGTEAAVLTPGESVFLTAADAAAIVHGTGEEPATLFSVTLP</sequence>
<dbReference type="InterPro" id="IPR016305">
    <property type="entry name" value="Mannose-6-P_Isomerase"/>
</dbReference>
<proteinExistence type="inferred from homology"/>
<dbReference type="CDD" id="cd07011">
    <property type="entry name" value="cupin_PMI_type_I_N"/>
    <property type="match status" value="1"/>
</dbReference>
<keyword evidence="7 9" id="KW-0413">Isomerase</keyword>
<comment type="cofactor">
    <cofactor evidence="2">
        <name>Zn(2+)</name>
        <dbReference type="ChEBI" id="CHEBI:29105"/>
    </cofactor>
</comment>
<dbReference type="InterPro" id="IPR014710">
    <property type="entry name" value="RmlC-like_jellyroll"/>
</dbReference>
<evidence type="ECO:0000256" key="1">
    <source>
        <dbReference type="ARBA" id="ARBA00000757"/>
    </source>
</evidence>
<dbReference type="Pfam" id="PF20511">
    <property type="entry name" value="PMI_typeI_cat"/>
    <property type="match status" value="1"/>
</dbReference>
<keyword evidence="6" id="KW-0862">Zinc</keyword>
<dbReference type="GO" id="GO:0004476">
    <property type="term" value="F:mannose-6-phosphate isomerase activity"/>
    <property type="evidence" value="ECO:0007669"/>
    <property type="project" value="UniProtKB-EC"/>
</dbReference>
<dbReference type="InterPro" id="IPR046457">
    <property type="entry name" value="PMI_typeI_cat"/>
</dbReference>
<dbReference type="NCBIfam" id="TIGR00218">
    <property type="entry name" value="manA"/>
    <property type="match status" value="1"/>
</dbReference>
<evidence type="ECO:0000256" key="3">
    <source>
        <dbReference type="ARBA" id="ARBA00010772"/>
    </source>
</evidence>
<dbReference type="SUPFAM" id="SSF51182">
    <property type="entry name" value="RmlC-like cupins"/>
    <property type="match status" value="1"/>
</dbReference>
<evidence type="ECO:0000256" key="5">
    <source>
        <dbReference type="ARBA" id="ARBA00022723"/>
    </source>
</evidence>
<keyword evidence="5" id="KW-0479">Metal-binding</keyword>
<dbReference type="Gene3D" id="2.60.120.10">
    <property type="entry name" value="Jelly Rolls"/>
    <property type="match status" value="3"/>
</dbReference>
<dbReference type="EC" id="5.3.1.8" evidence="4"/>
<dbReference type="InterPro" id="IPR018050">
    <property type="entry name" value="Pmannose_isomerase-type1_CS"/>
</dbReference>
<dbReference type="EMBL" id="JBHSEN010000002">
    <property type="protein sequence ID" value="MFC4430812.1"/>
    <property type="molecule type" value="Genomic_DNA"/>
</dbReference>
<dbReference type="RefSeq" id="WP_344225811.1">
    <property type="nucleotide sequence ID" value="NZ_BAAALH010000001.1"/>
</dbReference>
<reference evidence="10" key="1">
    <citation type="journal article" date="2019" name="Int. J. Syst. Evol. Microbiol.">
        <title>The Global Catalogue of Microorganisms (GCM) 10K type strain sequencing project: providing services to taxonomists for standard genome sequencing and annotation.</title>
        <authorList>
            <consortium name="The Broad Institute Genomics Platform"/>
            <consortium name="The Broad Institute Genome Sequencing Center for Infectious Disease"/>
            <person name="Wu L."/>
            <person name="Ma J."/>
        </authorList>
    </citation>
    <scope>NUCLEOTIDE SEQUENCE [LARGE SCALE GENOMIC DNA]</scope>
    <source>
        <strain evidence="10">CGMCC 1.12125</strain>
    </source>
</reference>
<evidence type="ECO:0000256" key="7">
    <source>
        <dbReference type="ARBA" id="ARBA00023235"/>
    </source>
</evidence>
<evidence type="ECO:0000259" key="8">
    <source>
        <dbReference type="Pfam" id="PF20511"/>
    </source>
</evidence>
<evidence type="ECO:0000256" key="6">
    <source>
        <dbReference type="ARBA" id="ARBA00022833"/>
    </source>
</evidence>
<evidence type="ECO:0000313" key="9">
    <source>
        <dbReference type="EMBL" id="MFC4430812.1"/>
    </source>
</evidence>
<evidence type="ECO:0000313" key="10">
    <source>
        <dbReference type="Proteomes" id="UP001595965"/>
    </source>
</evidence>
<dbReference type="InterPro" id="IPR011051">
    <property type="entry name" value="RmlC_Cupin_sf"/>
</dbReference>
<comment type="similarity">
    <text evidence="3">Belongs to the mannose-6-phosphate isomerase type 1 family.</text>
</comment>
<organism evidence="9 10">
    <name type="scientific">Citricoccus alkalitolerans</name>
    <dbReference type="NCBI Taxonomy" id="246603"/>
    <lineage>
        <taxon>Bacteria</taxon>
        <taxon>Bacillati</taxon>
        <taxon>Actinomycetota</taxon>
        <taxon>Actinomycetes</taxon>
        <taxon>Micrococcales</taxon>
        <taxon>Micrococcaceae</taxon>
        <taxon>Citricoccus</taxon>
    </lineage>
</organism>
<accession>A0ABV8Y292</accession>
<evidence type="ECO:0000256" key="4">
    <source>
        <dbReference type="ARBA" id="ARBA00011956"/>
    </source>
</evidence>
<dbReference type="PIRSF" id="PIRSF001480">
    <property type="entry name" value="Mannose-6-phosphate_isomerase"/>
    <property type="match status" value="1"/>
</dbReference>
<dbReference type="PANTHER" id="PTHR10309">
    <property type="entry name" value="MANNOSE-6-PHOSPHATE ISOMERASE"/>
    <property type="match status" value="1"/>
</dbReference>
<dbReference type="Proteomes" id="UP001595965">
    <property type="component" value="Unassembled WGS sequence"/>
</dbReference>
<comment type="caution">
    <text evidence="9">The sequence shown here is derived from an EMBL/GenBank/DDBJ whole genome shotgun (WGS) entry which is preliminary data.</text>
</comment>
<feature type="domain" description="Phosphomannose isomerase type I catalytic" evidence="8">
    <location>
        <begin position="3"/>
        <end position="150"/>
    </location>
</feature>
<comment type="catalytic activity">
    <reaction evidence="1">
        <text>D-mannose 6-phosphate = D-fructose 6-phosphate</text>
        <dbReference type="Rhea" id="RHEA:12356"/>
        <dbReference type="ChEBI" id="CHEBI:58735"/>
        <dbReference type="ChEBI" id="CHEBI:61527"/>
        <dbReference type="EC" id="5.3.1.8"/>
    </reaction>
</comment>
<dbReference type="Gene3D" id="1.10.441.10">
    <property type="entry name" value="Phosphomannose Isomerase, domain 2"/>
    <property type="match status" value="1"/>
</dbReference>